<proteinExistence type="predicted"/>
<dbReference type="AlphaFoldDB" id="A0A218X252"/>
<organism evidence="1 2">
    <name type="scientific">Punica granatum</name>
    <name type="common">Pomegranate</name>
    <dbReference type="NCBI Taxonomy" id="22663"/>
    <lineage>
        <taxon>Eukaryota</taxon>
        <taxon>Viridiplantae</taxon>
        <taxon>Streptophyta</taxon>
        <taxon>Embryophyta</taxon>
        <taxon>Tracheophyta</taxon>
        <taxon>Spermatophyta</taxon>
        <taxon>Magnoliopsida</taxon>
        <taxon>eudicotyledons</taxon>
        <taxon>Gunneridae</taxon>
        <taxon>Pentapetalae</taxon>
        <taxon>rosids</taxon>
        <taxon>malvids</taxon>
        <taxon>Myrtales</taxon>
        <taxon>Lythraceae</taxon>
        <taxon>Punica</taxon>
    </lineage>
</organism>
<dbReference type="EMBL" id="MTKT01002492">
    <property type="protein sequence ID" value="OWM78809.1"/>
    <property type="molecule type" value="Genomic_DNA"/>
</dbReference>
<dbReference type="Proteomes" id="UP000197138">
    <property type="component" value="Unassembled WGS sequence"/>
</dbReference>
<evidence type="ECO:0000313" key="2">
    <source>
        <dbReference type="Proteomes" id="UP000197138"/>
    </source>
</evidence>
<name>A0A218X252_PUNGR</name>
<evidence type="ECO:0000313" key="1">
    <source>
        <dbReference type="EMBL" id="OWM78809.1"/>
    </source>
</evidence>
<protein>
    <submittedName>
        <fullName evidence="1">Uncharacterized protein</fullName>
    </submittedName>
</protein>
<accession>A0A218X252</accession>
<reference evidence="2" key="1">
    <citation type="journal article" date="2017" name="Plant J.">
        <title>The pomegranate (Punica granatum L.) genome and the genomics of punicalagin biosynthesis.</title>
        <authorList>
            <person name="Qin G."/>
            <person name="Xu C."/>
            <person name="Ming R."/>
            <person name="Tang H."/>
            <person name="Guyot R."/>
            <person name="Kramer E.M."/>
            <person name="Hu Y."/>
            <person name="Yi X."/>
            <person name="Qi Y."/>
            <person name="Xu X."/>
            <person name="Gao Z."/>
            <person name="Pan H."/>
            <person name="Jian J."/>
            <person name="Tian Y."/>
            <person name="Yue Z."/>
            <person name="Xu Y."/>
        </authorList>
    </citation>
    <scope>NUCLEOTIDE SEQUENCE [LARGE SCALE GENOMIC DNA]</scope>
    <source>
        <strain evidence="2">cv. Dabenzi</strain>
    </source>
</reference>
<gene>
    <name evidence="1" type="ORF">CDL15_Pgr002980</name>
</gene>
<comment type="caution">
    <text evidence="1">The sequence shown here is derived from an EMBL/GenBank/DDBJ whole genome shotgun (WGS) entry which is preliminary data.</text>
</comment>
<sequence>MASASPSLCPACSGGSEAREKEIRSSKFKSFHEIPPLSLSDGPLGEIVFFFRATAVLTEPPNLETGCRQCAGGLREESSPLDKSKRCLFEIPINRHQEIEAELKMAVAPPNGRVVLVFRVR</sequence>